<proteinExistence type="predicted"/>
<reference evidence="1" key="1">
    <citation type="submission" date="2023-08" db="EMBL/GenBank/DDBJ databases">
        <authorList>
            <person name="Alioto T."/>
            <person name="Alioto T."/>
            <person name="Gomez Garrido J."/>
        </authorList>
    </citation>
    <scope>NUCLEOTIDE SEQUENCE</scope>
</reference>
<sequence>MELFIYGLISESCAVKQKTSNVSCSTQFLCLQTLANELPNEFLNIVDDNDANVQSRHVVLCHLRLAWVKNKVENVIKSFLKCGISNVIDGTKDDILYNSDVGVEVDSPEPDWNPYNEDIRDKSYMCRKRLETDCNDCEEFDRF</sequence>
<organism evidence="1 2">
    <name type="scientific">Octopus vulgaris</name>
    <name type="common">Common octopus</name>
    <dbReference type="NCBI Taxonomy" id="6645"/>
    <lineage>
        <taxon>Eukaryota</taxon>
        <taxon>Metazoa</taxon>
        <taxon>Spiralia</taxon>
        <taxon>Lophotrochozoa</taxon>
        <taxon>Mollusca</taxon>
        <taxon>Cephalopoda</taxon>
        <taxon>Coleoidea</taxon>
        <taxon>Octopodiformes</taxon>
        <taxon>Octopoda</taxon>
        <taxon>Incirrata</taxon>
        <taxon>Octopodidae</taxon>
        <taxon>Octopus</taxon>
    </lineage>
</organism>
<keyword evidence="2" id="KW-1185">Reference proteome</keyword>
<dbReference type="EMBL" id="OX597831">
    <property type="protein sequence ID" value="CAI9735958.1"/>
    <property type="molecule type" value="Genomic_DNA"/>
</dbReference>
<evidence type="ECO:0000313" key="2">
    <source>
        <dbReference type="Proteomes" id="UP001162480"/>
    </source>
</evidence>
<name>A0AA36BKU5_OCTVU</name>
<dbReference type="Proteomes" id="UP001162480">
    <property type="component" value="Chromosome 18"/>
</dbReference>
<dbReference type="AlphaFoldDB" id="A0AA36BKU5"/>
<gene>
    <name evidence="1" type="ORF">OCTVUL_1B001723</name>
</gene>
<evidence type="ECO:0000313" key="1">
    <source>
        <dbReference type="EMBL" id="CAI9735958.1"/>
    </source>
</evidence>
<protein>
    <submittedName>
        <fullName evidence="1">Uncharacterized protein</fullName>
    </submittedName>
</protein>
<accession>A0AA36BKU5</accession>